<keyword evidence="6" id="KW-0694">RNA-binding</keyword>
<dbReference type="InterPro" id="IPR001737">
    <property type="entry name" value="KsgA/Erm"/>
</dbReference>
<keyword evidence="4" id="KW-0808">Transferase</keyword>
<evidence type="ECO:0000256" key="5">
    <source>
        <dbReference type="ARBA" id="ARBA00022691"/>
    </source>
</evidence>
<dbReference type="GO" id="GO:0034246">
    <property type="term" value="F:mitochondrial transcription factor activity"/>
    <property type="evidence" value="ECO:0007669"/>
    <property type="project" value="TreeGrafter"/>
</dbReference>
<sequence length="616" mass="69607">MLSVRRHARSLLSLPVTAARRCNARQIKNATEGLLRLLKRDNPTSESLHRTGLWNYKKTGPKPKGDRARVNVTDDELCDAIIDQNRESLLRHQGCDLVDMFPGCGVWSRKLTDLLQPRSHIMLEPDADLYKPFLEPLLARPNTQLLPKSGILWHELDGILTPEFLPNQAKTDQKSPNGVPRNDTLLVTANFSWHPKKRFASFNSVAQLLFYQFICSIRPGSLFQKYGQVRMLIWIMDSEKRPYVPQNMQSRQKASIESEMLTEWVHELAGLDVPDPKKVDLSEEGVPVKRSASDSTWFVRDESIELDSAQKVLARMRERGIVTPPGRETRLAQKVLARADEPPAVAGEGPIEITRAFYYEYEKMLALFEEGNIQRGSPQHKRMLVLGSNVRVHQGQLEVFTAFIKEYDEIIALYAAAAEESPDSAAKLAEAKRKDAEWNEKLSRMPSDMRNQVILCRDNLHVYRQNPPLLAWDRREIEPLVVKPTDFFPNVPLSLLDVQPKAISPHLRGRDGDVLDQLMKGLYYHSTLTIDKALNTLAPGAADGVLPNCPSIYDPSKAGVPVGGMGTLAVRSLNEKQILEVLDGWLKWDFKPSYTELVARTSEALEGEDDQLITEV</sequence>
<keyword evidence="3" id="KW-0489">Methyltransferase</keyword>
<evidence type="ECO:0000313" key="8">
    <source>
        <dbReference type="EMBL" id="KAK3376062.1"/>
    </source>
</evidence>
<dbReference type="GO" id="GO:0005759">
    <property type="term" value="C:mitochondrial matrix"/>
    <property type="evidence" value="ECO:0007669"/>
    <property type="project" value="TreeGrafter"/>
</dbReference>
<comment type="function">
    <text evidence="7">Mitochondrial transcription factor that confers selective promoter recognition on the core subunit of the yeast mitochondrial RNA polymerase. Interacts with DNA in a non-specific manner.</text>
</comment>
<proteinExistence type="predicted"/>
<dbReference type="InterPro" id="IPR029063">
    <property type="entry name" value="SAM-dependent_MTases_sf"/>
</dbReference>
<dbReference type="InterPro" id="IPR023165">
    <property type="entry name" value="rRNA_Ade_diMease-like_C"/>
</dbReference>
<evidence type="ECO:0000256" key="7">
    <source>
        <dbReference type="ARBA" id="ARBA00024915"/>
    </source>
</evidence>
<comment type="caution">
    <text evidence="8">The sequence shown here is derived from an EMBL/GenBank/DDBJ whole genome shotgun (WGS) entry which is preliminary data.</text>
</comment>
<dbReference type="GO" id="GO:0006391">
    <property type="term" value="P:transcription initiation at mitochondrial promoter"/>
    <property type="evidence" value="ECO:0007669"/>
    <property type="project" value="TreeGrafter"/>
</dbReference>
<evidence type="ECO:0000256" key="2">
    <source>
        <dbReference type="ARBA" id="ARBA00013836"/>
    </source>
</evidence>
<reference evidence="8" key="1">
    <citation type="journal article" date="2023" name="Mol. Phylogenet. Evol.">
        <title>Genome-scale phylogeny and comparative genomics of the fungal order Sordariales.</title>
        <authorList>
            <person name="Hensen N."/>
            <person name="Bonometti L."/>
            <person name="Westerberg I."/>
            <person name="Brannstrom I.O."/>
            <person name="Guillou S."/>
            <person name="Cros-Aarteil S."/>
            <person name="Calhoun S."/>
            <person name="Haridas S."/>
            <person name="Kuo A."/>
            <person name="Mondo S."/>
            <person name="Pangilinan J."/>
            <person name="Riley R."/>
            <person name="LaButti K."/>
            <person name="Andreopoulos B."/>
            <person name="Lipzen A."/>
            <person name="Chen C."/>
            <person name="Yan M."/>
            <person name="Daum C."/>
            <person name="Ng V."/>
            <person name="Clum A."/>
            <person name="Steindorff A."/>
            <person name="Ohm R.A."/>
            <person name="Martin F."/>
            <person name="Silar P."/>
            <person name="Natvig D.O."/>
            <person name="Lalanne C."/>
            <person name="Gautier V."/>
            <person name="Ament-Velasquez S.L."/>
            <person name="Kruys A."/>
            <person name="Hutchinson M.I."/>
            <person name="Powell A.J."/>
            <person name="Barry K."/>
            <person name="Miller A.N."/>
            <person name="Grigoriev I.V."/>
            <person name="Debuchy R."/>
            <person name="Gladieux P."/>
            <person name="Hiltunen Thoren M."/>
            <person name="Johannesson H."/>
        </authorList>
    </citation>
    <scope>NUCLEOTIDE SEQUENCE</scope>
    <source>
        <strain evidence="8">CBS 958.72</strain>
    </source>
</reference>
<evidence type="ECO:0000256" key="1">
    <source>
        <dbReference type="ARBA" id="ARBA00004173"/>
    </source>
</evidence>
<dbReference type="GO" id="GO:0003723">
    <property type="term" value="F:RNA binding"/>
    <property type="evidence" value="ECO:0007669"/>
    <property type="project" value="UniProtKB-KW"/>
</dbReference>
<evidence type="ECO:0000256" key="6">
    <source>
        <dbReference type="ARBA" id="ARBA00022884"/>
    </source>
</evidence>
<evidence type="ECO:0000256" key="3">
    <source>
        <dbReference type="ARBA" id="ARBA00022603"/>
    </source>
</evidence>
<evidence type="ECO:0000313" key="9">
    <source>
        <dbReference type="Proteomes" id="UP001287356"/>
    </source>
</evidence>
<dbReference type="PANTHER" id="PTHR11727:SF17">
    <property type="entry name" value="DIMETHYLADENOSINE TRANSFERASE 1, MITOCHONDRIAL"/>
    <property type="match status" value="1"/>
</dbReference>
<dbReference type="EMBL" id="JAULSN010000003">
    <property type="protein sequence ID" value="KAK3376062.1"/>
    <property type="molecule type" value="Genomic_DNA"/>
</dbReference>
<reference evidence="8" key="2">
    <citation type="submission" date="2023-06" db="EMBL/GenBank/DDBJ databases">
        <authorList>
            <consortium name="Lawrence Berkeley National Laboratory"/>
            <person name="Haridas S."/>
            <person name="Hensen N."/>
            <person name="Bonometti L."/>
            <person name="Westerberg I."/>
            <person name="Brannstrom I.O."/>
            <person name="Guillou S."/>
            <person name="Cros-Aarteil S."/>
            <person name="Calhoun S."/>
            <person name="Kuo A."/>
            <person name="Mondo S."/>
            <person name="Pangilinan J."/>
            <person name="Riley R."/>
            <person name="Labutti K."/>
            <person name="Andreopoulos B."/>
            <person name="Lipzen A."/>
            <person name="Chen C."/>
            <person name="Yanf M."/>
            <person name="Daum C."/>
            <person name="Ng V."/>
            <person name="Clum A."/>
            <person name="Steindorff A."/>
            <person name="Ohm R."/>
            <person name="Martin F."/>
            <person name="Silar P."/>
            <person name="Natvig D."/>
            <person name="Lalanne C."/>
            <person name="Gautier V."/>
            <person name="Ament-Velasquez S.L."/>
            <person name="Kruys A."/>
            <person name="Hutchinson M.I."/>
            <person name="Powell A.J."/>
            <person name="Barry K."/>
            <person name="Miller A.N."/>
            <person name="Grigoriev I.V."/>
            <person name="Debuchy R."/>
            <person name="Gladieux P."/>
            <person name="Thoren M.H."/>
            <person name="Johannesson H."/>
        </authorList>
    </citation>
    <scope>NUCLEOTIDE SEQUENCE</scope>
    <source>
        <strain evidence="8">CBS 958.72</strain>
    </source>
</reference>
<dbReference type="AlphaFoldDB" id="A0AAE0N9S8"/>
<dbReference type="Proteomes" id="UP001287356">
    <property type="component" value="Unassembled WGS sequence"/>
</dbReference>
<dbReference type="GO" id="GO:0034245">
    <property type="term" value="C:mitochondrial DNA-directed RNA polymerase complex"/>
    <property type="evidence" value="ECO:0007669"/>
    <property type="project" value="TreeGrafter"/>
</dbReference>
<dbReference type="Gene3D" id="3.40.50.150">
    <property type="entry name" value="Vaccinia Virus protein VP39"/>
    <property type="match status" value="1"/>
</dbReference>
<evidence type="ECO:0000256" key="4">
    <source>
        <dbReference type="ARBA" id="ARBA00022679"/>
    </source>
</evidence>
<dbReference type="PANTHER" id="PTHR11727">
    <property type="entry name" value="DIMETHYLADENOSINE TRANSFERASE"/>
    <property type="match status" value="1"/>
</dbReference>
<dbReference type="Gene3D" id="1.10.8.100">
    <property type="entry name" value="Ribosomal RNA adenine dimethylase-like, domain 2"/>
    <property type="match status" value="1"/>
</dbReference>
<name>A0AAE0N9S8_9PEZI</name>
<dbReference type="GO" id="GO:0032259">
    <property type="term" value="P:methylation"/>
    <property type="evidence" value="ECO:0007669"/>
    <property type="project" value="UniProtKB-KW"/>
</dbReference>
<keyword evidence="9" id="KW-1185">Reference proteome</keyword>
<accession>A0AAE0N9S8</accession>
<protein>
    <recommendedName>
        <fullName evidence="2">Mitochondrial transcription factor 1</fullName>
    </recommendedName>
</protein>
<keyword evidence="5" id="KW-0949">S-adenosyl-L-methionine</keyword>
<comment type="subcellular location">
    <subcellularLocation>
        <location evidence="1">Mitochondrion</location>
    </subcellularLocation>
</comment>
<organism evidence="8 9">
    <name type="scientific">Lasiosphaeria ovina</name>
    <dbReference type="NCBI Taxonomy" id="92902"/>
    <lineage>
        <taxon>Eukaryota</taxon>
        <taxon>Fungi</taxon>
        <taxon>Dikarya</taxon>
        <taxon>Ascomycota</taxon>
        <taxon>Pezizomycotina</taxon>
        <taxon>Sordariomycetes</taxon>
        <taxon>Sordariomycetidae</taxon>
        <taxon>Sordariales</taxon>
        <taxon>Lasiosphaeriaceae</taxon>
        <taxon>Lasiosphaeria</taxon>
    </lineage>
</organism>
<dbReference type="GO" id="GO:0008168">
    <property type="term" value="F:methyltransferase activity"/>
    <property type="evidence" value="ECO:0007669"/>
    <property type="project" value="UniProtKB-KW"/>
</dbReference>
<gene>
    <name evidence="8" type="ORF">B0T24DRAFT_617926</name>
</gene>
<dbReference type="SUPFAM" id="SSF53335">
    <property type="entry name" value="S-adenosyl-L-methionine-dependent methyltransferases"/>
    <property type="match status" value="1"/>
</dbReference>